<dbReference type="Proteomes" id="UP000316609">
    <property type="component" value="Unassembled WGS sequence"/>
</dbReference>
<reference evidence="2 3" key="1">
    <citation type="journal article" date="2019" name="Nat. Microbiol.">
        <title>Mediterranean grassland soil C-N compound turnover is dependent on rainfall and depth, and is mediated by genomically divergent microorganisms.</title>
        <authorList>
            <person name="Diamond S."/>
            <person name="Andeer P.F."/>
            <person name="Li Z."/>
            <person name="Crits-Christoph A."/>
            <person name="Burstein D."/>
            <person name="Anantharaman K."/>
            <person name="Lane K.R."/>
            <person name="Thomas B.C."/>
            <person name="Pan C."/>
            <person name="Northen T.R."/>
            <person name="Banfield J.F."/>
        </authorList>
    </citation>
    <scope>NUCLEOTIDE SEQUENCE [LARGE SCALE GENOMIC DNA]</scope>
    <source>
        <strain evidence="2">WS_8</strain>
    </source>
</reference>
<proteinExistence type="predicted"/>
<evidence type="ECO:0000313" key="3">
    <source>
        <dbReference type="Proteomes" id="UP000316609"/>
    </source>
</evidence>
<accession>A0A538TUB5</accession>
<dbReference type="EMBL" id="VBOY01000046">
    <property type="protein sequence ID" value="TMQ67222.1"/>
    <property type="molecule type" value="Genomic_DNA"/>
</dbReference>
<protein>
    <submittedName>
        <fullName evidence="2">Uncharacterized protein</fullName>
    </submittedName>
</protein>
<evidence type="ECO:0000313" key="2">
    <source>
        <dbReference type="EMBL" id="TMQ67222.1"/>
    </source>
</evidence>
<organism evidence="2 3">
    <name type="scientific">Eiseniibacteriota bacterium</name>
    <dbReference type="NCBI Taxonomy" id="2212470"/>
    <lineage>
        <taxon>Bacteria</taxon>
        <taxon>Candidatus Eiseniibacteriota</taxon>
    </lineage>
</organism>
<feature type="region of interest" description="Disordered" evidence="1">
    <location>
        <begin position="132"/>
        <end position="198"/>
    </location>
</feature>
<dbReference type="AlphaFoldDB" id="A0A538TUB5"/>
<evidence type="ECO:0000256" key="1">
    <source>
        <dbReference type="SAM" id="MobiDB-lite"/>
    </source>
</evidence>
<name>A0A538TUB5_UNCEI</name>
<comment type="caution">
    <text evidence="2">The sequence shown here is derived from an EMBL/GenBank/DDBJ whole genome shotgun (WGS) entry which is preliminary data.</text>
</comment>
<gene>
    <name evidence="2" type="ORF">E6K78_05460</name>
</gene>
<sequence>MKTGPGLASCLIGMLVVLSWNGGALAGPREEQPRLILPGSHAVRAGQWVYLQWAEADSILELEILLSLDGRQYSVCISPQLDPKRCGFIWRVPRLTAGALRMRIRFNREGREIEGAPTAPLLVLDREERHAEPLGLPPVDGAAERAPRPSGGRGEAPAGRSASASLQVDETAPPRQMCSRRETSAADRPILRPPGATLSAAFSAPRSVPLRA</sequence>